<dbReference type="SUPFAM" id="SSF63411">
    <property type="entry name" value="LuxS/MPP-like metallohydrolase"/>
    <property type="match status" value="2"/>
</dbReference>
<evidence type="ECO:0000313" key="4">
    <source>
        <dbReference type="Proteomes" id="UP000694546"/>
    </source>
</evidence>
<evidence type="ECO:0000259" key="1">
    <source>
        <dbReference type="Pfam" id="PF00675"/>
    </source>
</evidence>
<dbReference type="InterPro" id="IPR050361">
    <property type="entry name" value="MPP/UQCRC_Complex"/>
</dbReference>
<dbReference type="InterPro" id="IPR011765">
    <property type="entry name" value="Pept_M16_N"/>
</dbReference>
<dbReference type="InterPro" id="IPR011249">
    <property type="entry name" value="Metalloenz_LuxS/M16"/>
</dbReference>
<dbReference type="Pfam" id="PF05193">
    <property type="entry name" value="Peptidase_M16_C"/>
    <property type="match status" value="1"/>
</dbReference>
<sequence length="440" mass="48360">KMASVCRVGSTVGRSLAKYRNVISYAQSLAGAPETRLTALDNGLRVASEETGHATCTVGLWIGAGSRYESEKNNGAGFFLEHMAFKGTKKHPQTALEQEVESMGAHLSAYTSREHTAYYMKTLAKDLPKAVELLSEVVQHCSLNEADVEQQRAVVLRELEEVEGNLQEVCLDLLHATAFQGTPLSYSVLGPSSNARTLSRQDLVEYLGSHYKAPRMVLSAAGGVNHEELVGLAKTHFSGLSFEYEGDAIPVLSPCRFTGSEIRMRDDAMPLAHVAIAVEGARVGSPDIVPLMVANSIIGSYDIKSGGGKNMSSRLAAMAAEENFCESFQAFHSSYSDTGLMGMYFVTDMHHIEDMMHWSQNAWSVPPPQMEVTCMHVLNYGRRVPLAEWDARINAVTPKMVRDVCSKYIYDKCPAVAAVGPVEQLPDYNRTRASMYWLRF</sequence>
<dbReference type="GO" id="GO:0005739">
    <property type="term" value="C:mitochondrion"/>
    <property type="evidence" value="ECO:0007669"/>
    <property type="project" value="TreeGrafter"/>
</dbReference>
<evidence type="ECO:0000313" key="3">
    <source>
        <dbReference type="Ensembl" id="ENSGMOP00000053904.1"/>
    </source>
</evidence>
<feature type="domain" description="Peptidase M16 N-terminal" evidence="1">
    <location>
        <begin position="45"/>
        <end position="191"/>
    </location>
</feature>
<feature type="domain" description="Peptidase M16 C-terminal" evidence="2">
    <location>
        <begin position="198"/>
        <end position="356"/>
    </location>
</feature>
<dbReference type="AlphaFoldDB" id="A0A8C5C6F1"/>
<keyword evidence="4" id="KW-1185">Reference proteome</keyword>
<dbReference type="Gene3D" id="3.30.830.10">
    <property type="entry name" value="Metalloenzyme, LuxS/M16 peptidase-like"/>
    <property type="match status" value="3"/>
</dbReference>
<protein>
    <submittedName>
        <fullName evidence="3">Cytochrome b-c1 complex subunit 1, mitochondrial</fullName>
    </submittedName>
</protein>
<evidence type="ECO:0000259" key="2">
    <source>
        <dbReference type="Pfam" id="PF05193"/>
    </source>
</evidence>
<dbReference type="Ensembl" id="ENSGMOT00000073665.1">
    <property type="protein sequence ID" value="ENSGMOP00000053904.1"/>
    <property type="gene ID" value="ENSGMOG00000011322.2"/>
</dbReference>
<dbReference type="PANTHER" id="PTHR11851:SF116">
    <property type="entry name" value="CYTOCHROME B-C1 COMPLEX SUBUNIT 1, MITOCHONDRIAL"/>
    <property type="match status" value="1"/>
</dbReference>
<proteinExistence type="predicted"/>
<gene>
    <name evidence="3" type="primary">uqcrc1</name>
</gene>
<reference evidence="3" key="2">
    <citation type="submission" date="2025-09" db="UniProtKB">
        <authorList>
            <consortium name="Ensembl"/>
        </authorList>
    </citation>
    <scope>IDENTIFICATION</scope>
</reference>
<dbReference type="PANTHER" id="PTHR11851">
    <property type="entry name" value="METALLOPROTEASE"/>
    <property type="match status" value="1"/>
</dbReference>
<reference evidence="3" key="1">
    <citation type="submission" date="2025-08" db="UniProtKB">
        <authorList>
            <consortium name="Ensembl"/>
        </authorList>
    </citation>
    <scope>IDENTIFICATION</scope>
</reference>
<accession>A0A8C5C6F1</accession>
<dbReference type="Pfam" id="PF00675">
    <property type="entry name" value="Peptidase_M16"/>
    <property type="match status" value="1"/>
</dbReference>
<dbReference type="InterPro" id="IPR007863">
    <property type="entry name" value="Peptidase_M16_C"/>
</dbReference>
<dbReference type="GeneTree" id="ENSGT00940000158931"/>
<dbReference type="GO" id="GO:0046872">
    <property type="term" value="F:metal ion binding"/>
    <property type="evidence" value="ECO:0007669"/>
    <property type="project" value="InterPro"/>
</dbReference>
<dbReference type="Proteomes" id="UP000694546">
    <property type="component" value="Chromosome 13"/>
</dbReference>
<name>A0A8C5C6F1_GADMO</name>
<organism evidence="3 4">
    <name type="scientific">Gadus morhua</name>
    <name type="common">Atlantic cod</name>
    <dbReference type="NCBI Taxonomy" id="8049"/>
    <lineage>
        <taxon>Eukaryota</taxon>
        <taxon>Metazoa</taxon>
        <taxon>Chordata</taxon>
        <taxon>Craniata</taxon>
        <taxon>Vertebrata</taxon>
        <taxon>Euteleostomi</taxon>
        <taxon>Actinopterygii</taxon>
        <taxon>Neopterygii</taxon>
        <taxon>Teleostei</taxon>
        <taxon>Neoteleostei</taxon>
        <taxon>Acanthomorphata</taxon>
        <taxon>Zeiogadaria</taxon>
        <taxon>Gadariae</taxon>
        <taxon>Gadiformes</taxon>
        <taxon>Gadoidei</taxon>
        <taxon>Gadidae</taxon>
        <taxon>Gadus</taxon>
    </lineage>
</organism>